<dbReference type="Proteomes" id="UP000001073">
    <property type="component" value="Unplaced"/>
</dbReference>
<dbReference type="Ensembl" id="ENSNLET00000052155.1">
    <property type="protein sequence ID" value="ENSNLEP00000043436.1"/>
    <property type="gene ID" value="ENSNLEG00000030559.1"/>
</dbReference>
<accession>A0A2I3HIY8</accession>
<sequence length="54" mass="6040">MGFQRAGLKLLGSRDPPALASQIAGITGVSRSIQPVLYFEYGVVYSYFFSYWQC</sequence>
<name>A0A2I3HIY8_NOMLE</name>
<evidence type="ECO:0000313" key="2">
    <source>
        <dbReference type="Proteomes" id="UP000001073"/>
    </source>
</evidence>
<reference evidence="1" key="1">
    <citation type="submission" date="2012-10" db="EMBL/GenBank/DDBJ databases">
        <authorList>
            <consortium name="Gibbon Genome Sequencing Consortium"/>
        </authorList>
    </citation>
    <scope>NUCLEOTIDE SEQUENCE [LARGE SCALE GENOMIC DNA]</scope>
</reference>
<dbReference type="GeneTree" id="ENSGT01050000245447"/>
<dbReference type="InParanoid" id="A0A2I3HIY8"/>
<reference evidence="1" key="3">
    <citation type="submission" date="2025-09" db="UniProtKB">
        <authorList>
            <consortium name="Ensembl"/>
        </authorList>
    </citation>
    <scope>IDENTIFICATION</scope>
</reference>
<dbReference type="PRINTS" id="PR02045">
    <property type="entry name" value="F138DOMAIN"/>
</dbReference>
<keyword evidence="2" id="KW-1185">Reference proteome</keyword>
<dbReference type="AlphaFoldDB" id="A0A2I3HIY8"/>
<reference evidence="1" key="2">
    <citation type="submission" date="2025-08" db="UniProtKB">
        <authorList>
            <consortium name="Ensembl"/>
        </authorList>
    </citation>
    <scope>IDENTIFICATION</scope>
</reference>
<organism evidence="1 2">
    <name type="scientific">Nomascus leucogenys</name>
    <name type="common">Northern white-cheeked gibbon</name>
    <name type="synonym">Hylobates leucogenys</name>
    <dbReference type="NCBI Taxonomy" id="61853"/>
    <lineage>
        <taxon>Eukaryota</taxon>
        <taxon>Metazoa</taxon>
        <taxon>Chordata</taxon>
        <taxon>Craniata</taxon>
        <taxon>Vertebrata</taxon>
        <taxon>Euteleostomi</taxon>
        <taxon>Mammalia</taxon>
        <taxon>Eutheria</taxon>
        <taxon>Euarchontoglires</taxon>
        <taxon>Primates</taxon>
        <taxon>Haplorrhini</taxon>
        <taxon>Catarrhini</taxon>
        <taxon>Hylobatidae</taxon>
        <taxon>Nomascus</taxon>
    </lineage>
</organism>
<evidence type="ECO:0000313" key="1">
    <source>
        <dbReference type="Ensembl" id="ENSNLEP00000043436.1"/>
    </source>
</evidence>
<proteinExistence type="predicted"/>
<protein>
    <submittedName>
        <fullName evidence="1">Uncharacterized protein</fullName>
    </submittedName>
</protein>